<name>A0AA51M6G3_9MAGN</name>
<evidence type="ECO:0000256" key="1">
    <source>
        <dbReference type="SAM" id="Phobius"/>
    </source>
</evidence>
<geneLocation type="chloroplast" evidence="2"/>
<dbReference type="EMBL" id="MZ934759">
    <property type="protein sequence ID" value="WML68946.1"/>
    <property type="molecule type" value="Genomic_DNA"/>
</dbReference>
<feature type="transmembrane region" description="Helical" evidence="1">
    <location>
        <begin position="6"/>
        <end position="29"/>
    </location>
</feature>
<gene>
    <name evidence="2" type="primary">ndhF</name>
</gene>
<proteinExistence type="predicted"/>
<keyword evidence="1" id="KW-0472">Membrane</keyword>
<dbReference type="GeneID" id="84879056"/>
<dbReference type="AlphaFoldDB" id="A0AA51M6G3"/>
<evidence type="ECO:0000313" key="2">
    <source>
        <dbReference type="EMBL" id="WML68946.1"/>
    </source>
</evidence>
<keyword evidence="2" id="KW-0150">Chloroplast</keyword>
<keyword evidence="1" id="KW-0812">Transmembrane</keyword>
<protein>
    <submittedName>
        <fullName evidence="2">NADH dehydrogenase subunit F</fullName>
    </submittedName>
</protein>
<reference evidence="2" key="1">
    <citation type="submission" date="2021-08" db="EMBL/GenBank/DDBJ databases">
        <title>Complete chloroplast genome of a Chinese endemic species Corydalis heracleifolia (Papaveraceae).</title>
        <authorList>
            <person name="Fu S.Q."/>
        </authorList>
    </citation>
    <scope>NUCLEOTIDE SEQUENCE</scope>
</reference>
<keyword evidence="1" id="KW-1133">Transmembrane helix</keyword>
<keyword evidence="2" id="KW-0934">Plastid</keyword>
<dbReference type="RefSeq" id="YP_010950957.1">
    <property type="nucleotide sequence ID" value="NC_082826.1"/>
</dbReference>
<sequence>MEHTYQYAWIIPFVPLPVPFAIGVGLLLVPTATKNLRRIRIGPPD</sequence>
<accession>A0AA51M6G3</accession>
<organism evidence="2">
    <name type="scientific">Corydalis heracleifolia</name>
    <dbReference type="NCBI Taxonomy" id="2873415"/>
    <lineage>
        <taxon>Eukaryota</taxon>
        <taxon>Viridiplantae</taxon>
        <taxon>Streptophyta</taxon>
        <taxon>Embryophyta</taxon>
        <taxon>Tracheophyta</taxon>
        <taxon>Spermatophyta</taxon>
        <taxon>Magnoliopsida</taxon>
        <taxon>Ranunculales</taxon>
        <taxon>Papaveraceae</taxon>
        <taxon>Fumarioideae</taxon>
        <taxon>Corydalis</taxon>
    </lineage>
</organism>